<sequence>MKKSLMLFGAGLLSLTLLSACGKSEETKAADANTITMLAPYIETEPPSDDNEIIKGLEKYTGKEIDISWAPNTSYEDKMNITLASDDIPQVMVVQQKSGGFIKSAENGAFWDLTDYLKDYPNLSQANEDILRNSSVNGKVYGVFRKRDAMRTAVMVRQDWLDNLGLEMPKSIDDLYNLAKAFTENDPDGNGQNDTYGLIIPQWPGSINTNSPYDVLATWFGSGNAWVEQDGKLEPSFTQPEYLESIKYVKDMVDKGYVNKDFATLAADKWDEPFINGRGGIIIDTYSRAASISNKLTQAGEEDFVTFTGNLTDNEGQMNALPTDGYSGFLAIPKASVKTEKELKEVLTFLDKLNDEEAQILLNNGIEGTNFKVVDGMAEAIKGTTEADALNNAVKGYSQIGMNVTAEDKYYKAKPETETAMKSYEKRLSLMEADEEFAVYNPAASYNTQTYVTKGTQLNQIISDARVQYVAGQIDEKGWEDAVQLWHDQGGTQLVKETNELHEKE</sequence>
<evidence type="ECO:0008006" key="9">
    <source>
        <dbReference type="Google" id="ProtNLM"/>
    </source>
</evidence>
<dbReference type="PANTHER" id="PTHR43649:SF33">
    <property type="entry name" value="POLYGALACTURONAN_RHAMNOGALACTURONAN-BINDING PROTEIN YTCQ"/>
    <property type="match status" value="1"/>
</dbReference>
<organism evidence="7 8">
    <name type="scientific">Enterococcus asini ATCC 700915</name>
    <dbReference type="NCBI Taxonomy" id="1158606"/>
    <lineage>
        <taxon>Bacteria</taxon>
        <taxon>Bacillati</taxon>
        <taxon>Bacillota</taxon>
        <taxon>Bacilli</taxon>
        <taxon>Lactobacillales</taxon>
        <taxon>Enterococcaceae</taxon>
        <taxon>Enterococcus</taxon>
    </lineage>
</organism>
<evidence type="ECO:0000256" key="4">
    <source>
        <dbReference type="ARBA" id="ARBA00023139"/>
    </source>
</evidence>
<proteinExistence type="predicted"/>
<evidence type="ECO:0000256" key="3">
    <source>
        <dbReference type="ARBA" id="ARBA00023136"/>
    </source>
</evidence>
<evidence type="ECO:0000256" key="1">
    <source>
        <dbReference type="ARBA" id="ARBA00022475"/>
    </source>
</evidence>
<keyword evidence="1" id="KW-1003">Cell membrane</keyword>
<dbReference type="SUPFAM" id="SSF53850">
    <property type="entry name" value="Periplasmic binding protein-like II"/>
    <property type="match status" value="1"/>
</dbReference>
<gene>
    <name evidence="7" type="ORF">UAS_02325</name>
</gene>
<dbReference type="GeneID" id="78364368"/>
<dbReference type="AlphaFoldDB" id="R2PM87"/>
<dbReference type="Gene3D" id="3.40.190.10">
    <property type="entry name" value="Periplasmic binding protein-like II"/>
    <property type="match status" value="2"/>
</dbReference>
<evidence type="ECO:0000256" key="2">
    <source>
        <dbReference type="ARBA" id="ARBA00022729"/>
    </source>
</evidence>
<evidence type="ECO:0000256" key="5">
    <source>
        <dbReference type="ARBA" id="ARBA00023288"/>
    </source>
</evidence>
<comment type="caution">
    <text evidence="7">The sequence shown here is derived from an EMBL/GenBank/DDBJ whole genome shotgun (WGS) entry which is preliminary data.</text>
</comment>
<dbReference type="RefSeq" id="WP_010754934.1">
    <property type="nucleotide sequence ID" value="NZ_ASVU01000001.1"/>
</dbReference>
<dbReference type="STRING" id="57732.RU94_GL000388"/>
<dbReference type="PANTHER" id="PTHR43649">
    <property type="entry name" value="ARABINOSE-BINDING PROTEIN-RELATED"/>
    <property type="match status" value="1"/>
</dbReference>
<dbReference type="InterPro" id="IPR006059">
    <property type="entry name" value="SBP"/>
</dbReference>
<keyword evidence="8" id="KW-1185">Reference proteome</keyword>
<dbReference type="InterPro" id="IPR050490">
    <property type="entry name" value="Bact_solute-bd_prot1"/>
</dbReference>
<dbReference type="EMBL" id="AJAP01000025">
    <property type="protein sequence ID" value="EOH84393.1"/>
    <property type="molecule type" value="Genomic_DNA"/>
</dbReference>
<dbReference type="Proteomes" id="UP000013777">
    <property type="component" value="Unassembled WGS sequence"/>
</dbReference>
<evidence type="ECO:0000313" key="8">
    <source>
        <dbReference type="Proteomes" id="UP000013777"/>
    </source>
</evidence>
<keyword evidence="3" id="KW-0472">Membrane</keyword>
<dbReference type="OrthoDB" id="9787283at2"/>
<dbReference type="Pfam" id="PF13416">
    <property type="entry name" value="SBP_bac_8"/>
    <property type="match status" value="1"/>
</dbReference>
<keyword evidence="4" id="KW-0564">Palmitate</keyword>
<keyword evidence="2 6" id="KW-0732">Signal</keyword>
<protein>
    <recommendedName>
        <fullName evidence="9">Extracellular solute-binding protein</fullName>
    </recommendedName>
</protein>
<name>R2PM87_9ENTE</name>
<dbReference type="eggNOG" id="COG1653">
    <property type="taxonomic scope" value="Bacteria"/>
</dbReference>
<feature type="chain" id="PRO_5039681650" description="Extracellular solute-binding protein" evidence="6">
    <location>
        <begin position="20"/>
        <end position="505"/>
    </location>
</feature>
<reference evidence="7 8" key="1">
    <citation type="submission" date="2013-02" db="EMBL/GenBank/DDBJ databases">
        <title>The Genome Sequence of Enterococcus asini ATCC_700915.</title>
        <authorList>
            <consortium name="The Broad Institute Genome Sequencing Platform"/>
            <consortium name="The Broad Institute Genome Sequencing Center for Infectious Disease"/>
            <person name="Earl A.M."/>
            <person name="Gilmore M.S."/>
            <person name="Lebreton F."/>
            <person name="Walker B."/>
            <person name="Young S.K."/>
            <person name="Zeng Q."/>
            <person name="Gargeya S."/>
            <person name="Fitzgerald M."/>
            <person name="Haas B."/>
            <person name="Abouelleil A."/>
            <person name="Alvarado L."/>
            <person name="Arachchi H.M."/>
            <person name="Berlin A.M."/>
            <person name="Chapman S.B."/>
            <person name="Dewar J."/>
            <person name="Goldberg J."/>
            <person name="Griggs A."/>
            <person name="Gujja S."/>
            <person name="Hansen M."/>
            <person name="Howarth C."/>
            <person name="Imamovic A."/>
            <person name="Larimer J."/>
            <person name="McCowan C."/>
            <person name="Murphy C."/>
            <person name="Neiman D."/>
            <person name="Pearson M."/>
            <person name="Priest M."/>
            <person name="Roberts A."/>
            <person name="Saif S."/>
            <person name="Shea T."/>
            <person name="Sisk P."/>
            <person name="Sykes S."/>
            <person name="Wortman J."/>
            <person name="Nusbaum C."/>
            <person name="Birren B."/>
        </authorList>
    </citation>
    <scope>NUCLEOTIDE SEQUENCE [LARGE SCALE GENOMIC DNA]</scope>
    <source>
        <strain evidence="7 8">ATCC 700915</strain>
    </source>
</reference>
<dbReference type="PROSITE" id="PS51257">
    <property type="entry name" value="PROKAR_LIPOPROTEIN"/>
    <property type="match status" value="1"/>
</dbReference>
<accession>R2PM87</accession>
<dbReference type="HOGENOM" id="CLU_021021_3_2_9"/>
<evidence type="ECO:0000256" key="6">
    <source>
        <dbReference type="SAM" id="SignalP"/>
    </source>
</evidence>
<dbReference type="PATRIC" id="fig|1158606.3.peg.2270"/>
<dbReference type="CDD" id="cd13580">
    <property type="entry name" value="PBP2_AlgQ_like_1"/>
    <property type="match status" value="1"/>
</dbReference>
<keyword evidence="5" id="KW-0449">Lipoprotein</keyword>
<evidence type="ECO:0000313" key="7">
    <source>
        <dbReference type="EMBL" id="EOH84393.1"/>
    </source>
</evidence>
<feature type="signal peptide" evidence="6">
    <location>
        <begin position="1"/>
        <end position="19"/>
    </location>
</feature>